<proteinExistence type="predicted"/>
<reference evidence="1 2" key="1">
    <citation type="submission" date="2017-10" db="EMBL/GenBank/DDBJ databases">
        <title>Genomics of the genus Arcobacter.</title>
        <authorList>
            <person name="Perez-Cataluna A."/>
            <person name="Figueras M.J."/>
        </authorList>
    </citation>
    <scope>NUCLEOTIDE SEQUENCE [LARGE SCALE GENOMIC DNA]</scope>
    <source>
        <strain evidence="1 2">CECT 8993</strain>
    </source>
</reference>
<evidence type="ECO:0000313" key="2">
    <source>
        <dbReference type="Proteomes" id="UP000290172"/>
    </source>
</evidence>
<dbReference type="RefSeq" id="WP_128980669.1">
    <property type="nucleotide sequence ID" value="NZ_PDKJ01000005.1"/>
</dbReference>
<gene>
    <name evidence="1" type="ORF">CRV08_07480</name>
</gene>
<name>A0A4Q0YEN3_9BACT</name>
<dbReference type="EMBL" id="PDKJ01000005">
    <property type="protein sequence ID" value="RXJ68653.1"/>
    <property type="molecule type" value="Genomic_DNA"/>
</dbReference>
<protein>
    <submittedName>
        <fullName evidence="1">Uncharacterized protein</fullName>
    </submittedName>
</protein>
<dbReference type="AlphaFoldDB" id="A0A4Q0YEN3"/>
<accession>A0A4Q0YEN3</accession>
<comment type="caution">
    <text evidence="1">The sequence shown here is derived from an EMBL/GenBank/DDBJ whole genome shotgun (WGS) entry which is preliminary data.</text>
</comment>
<evidence type="ECO:0000313" key="1">
    <source>
        <dbReference type="EMBL" id="RXJ68653.1"/>
    </source>
</evidence>
<sequence>MRKIVSRLCEINERSYYIWKNKTHTILIDLLEESFTEEELLVYLETKEIPYKIKFANDFFSKLNNEFITYITKNQGSKALLTTIFNETNINDNNLNELVIKQYDNKLISNTDLSEFITNPLSKDLLLYILDNKETEWKPFFSSLNEESKWLIDYFEILQLSIEKNIYDLIFSNEYHKIYFRALPKPPERIISKPKFARQNRKKLIKPLIDSYYKALLDIKKAIVDNTYNNLYVYDYFEEYHLDIKPATHPHNSNPLTLKDLNTISEDTYSIYEYEANQK</sequence>
<organism evidence="1 2">
    <name type="scientific">Halarcobacter ebronensis</name>
    <dbReference type="NCBI Taxonomy" id="1462615"/>
    <lineage>
        <taxon>Bacteria</taxon>
        <taxon>Pseudomonadati</taxon>
        <taxon>Campylobacterota</taxon>
        <taxon>Epsilonproteobacteria</taxon>
        <taxon>Campylobacterales</taxon>
        <taxon>Arcobacteraceae</taxon>
        <taxon>Halarcobacter</taxon>
    </lineage>
</organism>
<dbReference type="Proteomes" id="UP000290172">
    <property type="component" value="Unassembled WGS sequence"/>
</dbReference>